<dbReference type="PANTHER" id="PTHR10778">
    <property type="entry name" value="SOLUTE CARRIER FAMILY 35 MEMBER B"/>
    <property type="match status" value="1"/>
</dbReference>
<dbReference type="Proteomes" id="UP001489004">
    <property type="component" value="Unassembled WGS sequence"/>
</dbReference>
<evidence type="ECO:0000313" key="9">
    <source>
        <dbReference type="Proteomes" id="UP001489004"/>
    </source>
</evidence>
<comment type="subcellular location">
    <subcellularLocation>
        <location evidence="1">Membrane</location>
        <topology evidence="1">Multi-pass membrane protein</topology>
    </subcellularLocation>
</comment>
<dbReference type="Pfam" id="PF08449">
    <property type="entry name" value="UAA"/>
    <property type="match status" value="1"/>
</dbReference>
<protein>
    <submittedName>
        <fullName evidence="8">Uncharacterized protein</fullName>
    </submittedName>
</protein>
<reference evidence="8 9" key="1">
    <citation type="journal article" date="2024" name="Nat. Commun.">
        <title>Phylogenomics reveals the evolutionary origins of lichenization in chlorophyte algae.</title>
        <authorList>
            <person name="Puginier C."/>
            <person name="Libourel C."/>
            <person name="Otte J."/>
            <person name="Skaloud P."/>
            <person name="Haon M."/>
            <person name="Grisel S."/>
            <person name="Petersen M."/>
            <person name="Berrin J.G."/>
            <person name="Delaux P.M."/>
            <person name="Dal Grande F."/>
            <person name="Keller J."/>
        </authorList>
    </citation>
    <scope>NUCLEOTIDE SEQUENCE [LARGE SCALE GENOMIC DNA]</scope>
    <source>
        <strain evidence="8 9">SAG 2043</strain>
    </source>
</reference>
<sequence>MADNTVVVFGTSLTSSRPVQFYLLACGSLACALGFSAIQERILRIDGFEYAGWMTFWTHITYASCGFTEWLVLRGGERRGTAKRKRHSVAEYGAVLMLMAGVATFVLGDRDASPAFNAAGVVLLSLAPLCDAVTANLEEAKFFRVDKPCSQAEVVACLCSCAALYSLVILIATDRTDDQKQQCGQNQQHPGYHCFLYSQSYMASTDLWRRTMA</sequence>
<dbReference type="AlphaFoldDB" id="A0AAW1RA27"/>
<evidence type="ECO:0000256" key="7">
    <source>
        <dbReference type="SAM" id="Phobius"/>
    </source>
</evidence>
<keyword evidence="3" id="KW-0813">Transport</keyword>
<accession>A0AAW1RA27</accession>
<keyword evidence="4 7" id="KW-0812">Transmembrane</keyword>
<evidence type="ECO:0000256" key="2">
    <source>
        <dbReference type="ARBA" id="ARBA00008349"/>
    </source>
</evidence>
<evidence type="ECO:0000256" key="1">
    <source>
        <dbReference type="ARBA" id="ARBA00004141"/>
    </source>
</evidence>
<evidence type="ECO:0000313" key="8">
    <source>
        <dbReference type="EMBL" id="KAK9830410.1"/>
    </source>
</evidence>
<feature type="transmembrane region" description="Helical" evidence="7">
    <location>
        <begin position="154"/>
        <end position="173"/>
    </location>
</feature>
<keyword evidence="5 7" id="KW-1133">Transmembrane helix</keyword>
<gene>
    <name evidence="8" type="ORF">WJX72_011608</name>
</gene>
<evidence type="ECO:0000256" key="5">
    <source>
        <dbReference type="ARBA" id="ARBA00022989"/>
    </source>
</evidence>
<feature type="transmembrane region" description="Helical" evidence="7">
    <location>
        <begin position="89"/>
        <end position="108"/>
    </location>
</feature>
<keyword evidence="9" id="KW-1185">Reference proteome</keyword>
<dbReference type="PANTHER" id="PTHR10778:SF8">
    <property type="entry name" value="ADENOSINE 3'-PHOSPHO 5'-PHOSPHOSULFATE TRANSPORTER 2"/>
    <property type="match status" value="1"/>
</dbReference>
<comment type="caution">
    <text evidence="8">The sequence shown here is derived from an EMBL/GenBank/DDBJ whole genome shotgun (WGS) entry which is preliminary data.</text>
</comment>
<evidence type="ECO:0000256" key="4">
    <source>
        <dbReference type="ARBA" id="ARBA00022692"/>
    </source>
</evidence>
<comment type="similarity">
    <text evidence="2">Belongs to the nucleotide-sugar transporter family. UDP-galactose:UMP antiporter (TC 2.A.7.11) subfamily.</text>
</comment>
<keyword evidence="6 7" id="KW-0472">Membrane</keyword>
<dbReference type="InterPro" id="IPR013657">
    <property type="entry name" value="SCL35B1-4/HUT1"/>
</dbReference>
<dbReference type="GO" id="GO:0046964">
    <property type="term" value="F:3'-phosphoadenosine 5'-phosphosulfate transmembrane transporter activity"/>
    <property type="evidence" value="ECO:0007669"/>
    <property type="project" value="TreeGrafter"/>
</dbReference>
<name>A0AAW1RA27_9CHLO</name>
<evidence type="ECO:0000256" key="3">
    <source>
        <dbReference type="ARBA" id="ARBA00022448"/>
    </source>
</evidence>
<dbReference type="EMBL" id="JALJOR010000001">
    <property type="protein sequence ID" value="KAK9830410.1"/>
    <property type="molecule type" value="Genomic_DNA"/>
</dbReference>
<dbReference type="GO" id="GO:0005789">
    <property type="term" value="C:endoplasmic reticulum membrane"/>
    <property type="evidence" value="ECO:0007669"/>
    <property type="project" value="TreeGrafter"/>
</dbReference>
<organism evidence="8 9">
    <name type="scientific">[Myrmecia] bisecta</name>
    <dbReference type="NCBI Taxonomy" id="41462"/>
    <lineage>
        <taxon>Eukaryota</taxon>
        <taxon>Viridiplantae</taxon>
        <taxon>Chlorophyta</taxon>
        <taxon>core chlorophytes</taxon>
        <taxon>Trebouxiophyceae</taxon>
        <taxon>Trebouxiales</taxon>
        <taxon>Trebouxiaceae</taxon>
        <taxon>Myrmecia</taxon>
    </lineage>
</organism>
<proteinExistence type="inferred from homology"/>
<feature type="transmembrane region" description="Helical" evidence="7">
    <location>
        <begin position="20"/>
        <end position="38"/>
    </location>
</feature>
<evidence type="ECO:0000256" key="6">
    <source>
        <dbReference type="ARBA" id="ARBA00023136"/>
    </source>
</evidence>
<dbReference type="GO" id="GO:0000139">
    <property type="term" value="C:Golgi membrane"/>
    <property type="evidence" value="ECO:0007669"/>
    <property type="project" value="TreeGrafter"/>
</dbReference>